<keyword evidence="3" id="KW-1185">Reference proteome</keyword>
<accession>A0A9K3CXP1</accession>
<evidence type="ECO:0000313" key="2">
    <source>
        <dbReference type="EMBL" id="GIQ85254.1"/>
    </source>
</evidence>
<protein>
    <submittedName>
        <fullName evidence="2">Uncharacterized protein</fullName>
    </submittedName>
</protein>
<evidence type="ECO:0000256" key="1">
    <source>
        <dbReference type="SAM" id="MobiDB-lite"/>
    </source>
</evidence>
<comment type="caution">
    <text evidence="2">The sequence shown here is derived from an EMBL/GenBank/DDBJ whole genome shotgun (WGS) entry which is preliminary data.</text>
</comment>
<feature type="region of interest" description="Disordered" evidence="1">
    <location>
        <begin position="671"/>
        <end position="733"/>
    </location>
</feature>
<dbReference type="AlphaFoldDB" id="A0A9K3CXP1"/>
<feature type="region of interest" description="Disordered" evidence="1">
    <location>
        <begin position="458"/>
        <end position="477"/>
    </location>
</feature>
<dbReference type="Proteomes" id="UP000265618">
    <property type="component" value="Unassembled WGS sequence"/>
</dbReference>
<name>A0A9K3CXP1_9EUKA</name>
<feature type="non-terminal residue" evidence="2">
    <location>
        <position position="1"/>
    </location>
</feature>
<feature type="compositionally biased region" description="Acidic residues" evidence="1">
    <location>
        <begin position="689"/>
        <end position="724"/>
    </location>
</feature>
<organism evidence="2 3">
    <name type="scientific">Kipferlia bialata</name>
    <dbReference type="NCBI Taxonomy" id="797122"/>
    <lineage>
        <taxon>Eukaryota</taxon>
        <taxon>Metamonada</taxon>
        <taxon>Carpediemonas-like organisms</taxon>
        <taxon>Kipferlia</taxon>
    </lineage>
</organism>
<feature type="compositionally biased region" description="Basic and acidic residues" evidence="1">
    <location>
        <begin position="507"/>
        <end position="524"/>
    </location>
</feature>
<feature type="compositionally biased region" description="Basic and acidic residues" evidence="1">
    <location>
        <begin position="678"/>
        <end position="688"/>
    </location>
</feature>
<feature type="compositionally biased region" description="Acidic residues" evidence="1">
    <location>
        <begin position="464"/>
        <end position="474"/>
    </location>
</feature>
<dbReference type="EMBL" id="BDIP01001846">
    <property type="protein sequence ID" value="GIQ85254.1"/>
    <property type="molecule type" value="Genomic_DNA"/>
</dbReference>
<sequence length="808" mass="89493">MQCYVLDYDAEEGCYLIQWAPETLFGSTRGVPASVIAKRIVQKWVKRHNLVFDAENEQVWRKRVEGAKRLRADSEATIRRGLYLQEQVRMGETLREYRALLSHGEVPSCAPPESSAFVEIVADASRLTPAVLEPTLLRVALPSLTGSQTMLLDRLVQDIGDNYIEATNEAAFEYLRRDHRVEASLRPLALPCRHCTEGEREIEKGTLSDWVDGSARHDALTDRVGRMAFVTSDRYHRSLQRMLLETLSPLDHSPSGIPLTESSLLLMQGARYLPSHPSFANQSIEPMSTTEDIESRLDALLSVSADKVFGVNMPPSKEVPVSLSEFAEHQRLHIEGVHEYASTLWLKDLSQGMVSDLEESGVDVYDGLSQYKRATTAQYQYRVQQPEDEEEDMMEEEDDGSRTESDIVQYLTLCRMLVSDQLLSLSHRSLECLHTLLSYFSLSARESSLDTLALTDGVTKAEGEGEGEGEEDTVSPDTRVTALLATLPYPKFLPEEVEPPAPAGEDADARDRRLRKAKQEREEAEKKVITKEAAAWLSPSPPAPLLFTLPKREAGTGLIRGTVLIGNDKEVAVSPSGEDIRTVMTDIVSGIVDFGTKLPTPKEFLPFSTGLPEDSYAPADPELYPWVRECTQGVESLVDETVTSVAMTERVFTVLSSAIMLDLDEASRVWSRTPAEVEAERQAEREAAGDLEDEDEDEDSDEGAENDSETGEEGEVEGEGEDGETSPRSKVPVSTSVVADNGYSLDDLRALFYRFSLLKRIVETGIPDSVQYGFLTLSVSEAKGRLVRAADAVSAVLVSTLNSRIESK</sequence>
<evidence type="ECO:0000313" key="3">
    <source>
        <dbReference type="Proteomes" id="UP000265618"/>
    </source>
</evidence>
<proteinExistence type="predicted"/>
<gene>
    <name evidence="2" type="ORF">KIPB_006893</name>
</gene>
<reference evidence="2 3" key="1">
    <citation type="journal article" date="2018" name="PLoS ONE">
        <title>The draft genome of Kipferlia bialata reveals reductive genome evolution in fornicate parasites.</title>
        <authorList>
            <person name="Tanifuji G."/>
            <person name="Takabayashi S."/>
            <person name="Kume K."/>
            <person name="Takagi M."/>
            <person name="Nakayama T."/>
            <person name="Kamikawa R."/>
            <person name="Inagaki Y."/>
            <person name="Hashimoto T."/>
        </authorList>
    </citation>
    <scope>NUCLEOTIDE SEQUENCE [LARGE SCALE GENOMIC DNA]</scope>
    <source>
        <strain evidence="2">NY0173</strain>
    </source>
</reference>
<feature type="region of interest" description="Disordered" evidence="1">
    <location>
        <begin position="491"/>
        <end position="524"/>
    </location>
</feature>